<comment type="subcellular location">
    <subcellularLocation>
        <location evidence="1">Nucleus</location>
    </subcellularLocation>
</comment>
<dbReference type="PANTHER" id="PTHR22812">
    <property type="entry name" value="CHROMOBOX PROTEIN"/>
    <property type="match status" value="1"/>
</dbReference>
<gene>
    <name evidence="5" type="ORF">CYMTET_21444</name>
</gene>
<dbReference type="AlphaFoldDB" id="A0AAE0G2D2"/>
<dbReference type="SUPFAM" id="SSF54160">
    <property type="entry name" value="Chromo domain-like"/>
    <property type="match status" value="1"/>
</dbReference>
<dbReference type="Pfam" id="PF00385">
    <property type="entry name" value="Chromo"/>
    <property type="match status" value="1"/>
</dbReference>
<feature type="domain" description="Chromo" evidence="4">
    <location>
        <begin position="44"/>
        <end position="107"/>
    </location>
</feature>
<feature type="compositionally biased region" description="Polar residues" evidence="3">
    <location>
        <begin position="129"/>
        <end position="143"/>
    </location>
</feature>
<evidence type="ECO:0000313" key="6">
    <source>
        <dbReference type="Proteomes" id="UP001190700"/>
    </source>
</evidence>
<dbReference type="PROSITE" id="PS50013">
    <property type="entry name" value="CHROMO_2"/>
    <property type="match status" value="1"/>
</dbReference>
<sequence length="749" mass="80888">MARGKGAKAKKPVTSKRLPPIGKGPIKRTPQHEFDHQDNTDNIYDVESILAERSVNIGGRGFEEWLIRWKGYSQAHDTWEPIEHLAGLEDDIAKFRNARAELETLKLGKRKRRSPANPQPVVVPASALASGSQEPTANVPSSDTHGEEDDCEDTTEILRPAMRGRRIAKVWSLFNEITCPVTDKAIGLRCGVEGCGTKLASSTNTTNARQHLSYLHKDYLAEMEAEDLEGGDVITADSNQIVQSQIPANSVKWPSGKRDTLTGLVVKWLAKRCRPLSLPERDTELRDVLTFATDGGYNMPSKHNVVRQLCAMSGKAKAKDRRKVADLRAGRVDPSSAADIWSENGISLLGILLYFWAAGATELSELLVRAVPFGEVAHSGLEIEKATKKALADFGVGVYDDANVNDDFEPVDTVLDCLHKAVADGASNIQKGLADFETSPCPVHAETAEQKRAAEFEKRLAEALKQQSVDANLGNLSGAFVAAAGAGGSRVAERAVHFEDDGLDEGALSEMDLWKQKQMKKKKKLADAKRRADAAKSKKKGKQRYIPSDSESSEVLTIETSDSEEEEARQDRRRRDKQRMKRKMGADLVKEIKSGSARSGGSAGGAKTAKGGRGLGSCADSPDPKPVNYTREDFLRDQAAALAAAKATAEAQAQAVAAAGGGTARVPRPGQTGFPPDPPAAQPSEAVIKMTAAETAKSFRIKAAADNLRMQLVKYQLAEPATAMSMSKTELLTAAMEAHNAGLLDLRAL</sequence>
<comment type="caution">
    <text evidence="5">The sequence shown here is derived from an EMBL/GenBank/DDBJ whole genome shotgun (WGS) entry which is preliminary data.</text>
</comment>
<feature type="region of interest" description="Disordered" evidence="3">
    <location>
        <begin position="519"/>
        <end position="625"/>
    </location>
</feature>
<reference evidence="5 6" key="1">
    <citation type="journal article" date="2015" name="Genome Biol. Evol.">
        <title>Comparative Genomics of a Bacterivorous Green Alga Reveals Evolutionary Causalities and Consequences of Phago-Mixotrophic Mode of Nutrition.</title>
        <authorList>
            <person name="Burns J.A."/>
            <person name="Paasch A."/>
            <person name="Narechania A."/>
            <person name="Kim E."/>
        </authorList>
    </citation>
    <scope>NUCLEOTIDE SEQUENCE [LARGE SCALE GENOMIC DNA]</scope>
    <source>
        <strain evidence="5 6">PLY_AMNH</strain>
    </source>
</reference>
<evidence type="ECO:0000256" key="2">
    <source>
        <dbReference type="ARBA" id="ARBA00023242"/>
    </source>
</evidence>
<dbReference type="InterPro" id="IPR051219">
    <property type="entry name" value="Heterochromatin_chromo-domain"/>
</dbReference>
<evidence type="ECO:0000259" key="4">
    <source>
        <dbReference type="PROSITE" id="PS50013"/>
    </source>
</evidence>
<feature type="compositionally biased region" description="Basic residues" evidence="3">
    <location>
        <begin position="571"/>
        <end position="583"/>
    </location>
</feature>
<feature type="compositionally biased region" description="Basic and acidic residues" evidence="3">
    <location>
        <begin position="525"/>
        <end position="536"/>
    </location>
</feature>
<feature type="region of interest" description="Disordered" evidence="3">
    <location>
        <begin position="1"/>
        <end position="38"/>
    </location>
</feature>
<accession>A0AAE0G2D2</accession>
<dbReference type="InterPro" id="IPR016197">
    <property type="entry name" value="Chromo-like_dom_sf"/>
</dbReference>
<dbReference type="GO" id="GO:0005634">
    <property type="term" value="C:nucleus"/>
    <property type="evidence" value="ECO:0007669"/>
    <property type="project" value="UniProtKB-SubCell"/>
</dbReference>
<feature type="region of interest" description="Disordered" evidence="3">
    <location>
        <begin position="106"/>
        <end position="151"/>
    </location>
</feature>
<dbReference type="SMART" id="SM00298">
    <property type="entry name" value="CHROMO"/>
    <property type="match status" value="1"/>
</dbReference>
<dbReference type="InterPro" id="IPR023780">
    <property type="entry name" value="Chromo_domain"/>
</dbReference>
<proteinExistence type="predicted"/>
<keyword evidence="6" id="KW-1185">Reference proteome</keyword>
<feature type="compositionally biased region" description="Polar residues" evidence="3">
    <location>
        <begin position="549"/>
        <end position="560"/>
    </location>
</feature>
<evidence type="ECO:0000256" key="3">
    <source>
        <dbReference type="SAM" id="MobiDB-lite"/>
    </source>
</evidence>
<dbReference type="InterPro" id="IPR000953">
    <property type="entry name" value="Chromo/chromo_shadow_dom"/>
</dbReference>
<name>A0AAE0G2D2_9CHLO</name>
<evidence type="ECO:0000256" key="1">
    <source>
        <dbReference type="ARBA" id="ARBA00004123"/>
    </source>
</evidence>
<dbReference type="Gene3D" id="2.40.50.40">
    <property type="match status" value="1"/>
</dbReference>
<dbReference type="CDD" id="cd00024">
    <property type="entry name" value="CD_CSD"/>
    <property type="match status" value="1"/>
</dbReference>
<feature type="compositionally biased region" description="Basic and acidic residues" evidence="3">
    <location>
        <begin position="584"/>
        <end position="593"/>
    </location>
</feature>
<dbReference type="EMBL" id="LGRX02010554">
    <property type="protein sequence ID" value="KAK3270147.1"/>
    <property type="molecule type" value="Genomic_DNA"/>
</dbReference>
<feature type="compositionally biased region" description="Basic residues" evidence="3">
    <location>
        <begin position="1"/>
        <end position="14"/>
    </location>
</feature>
<dbReference type="Proteomes" id="UP001190700">
    <property type="component" value="Unassembled WGS sequence"/>
</dbReference>
<protein>
    <recommendedName>
        <fullName evidence="4">Chromo domain-containing protein</fullName>
    </recommendedName>
</protein>
<feature type="region of interest" description="Disordered" evidence="3">
    <location>
        <begin position="660"/>
        <end position="682"/>
    </location>
</feature>
<organism evidence="5 6">
    <name type="scientific">Cymbomonas tetramitiformis</name>
    <dbReference type="NCBI Taxonomy" id="36881"/>
    <lineage>
        <taxon>Eukaryota</taxon>
        <taxon>Viridiplantae</taxon>
        <taxon>Chlorophyta</taxon>
        <taxon>Pyramimonadophyceae</taxon>
        <taxon>Pyramimonadales</taxon>
        <taxon>Pyramimonadaceae</taxon>
        <taxon>Cymbomonas</taxon>
    </lineage>
</organism>
<keyword evidence="2" id="KW-0539">Nucleus</keyword>
<evidence type="ECO:0000313" key="5">
    <source>
        <dbReference type="EMBL" id="KAK3270147.1"/>
    </source>
</evidence>
<feature type="compositionally biased region" description="Low complexity" evidence="3">
    <location>
        <begin position="594"/>
        <end position="609"/>
    </location>
</feature>